<evidence type="ECO:0000313" key="4">
    <source>
        <dbReference type="Proteomes" id="UP000321621"/>
    </source>
</evidence>
<name>A0A3A1NEC4_9FLAO</name>
<dbReference type="EMBL" id="QXFI01000033">
    <property type="protein sequence ID" value="RIV43031.1"/>
    <property type="molecule type" value="Genomic_DNA"/>
</dbReference>
<dbReference type="EMBL" id="VNWK01000033">
    <property type="protein sequence ID" value="TXJ92231.1"/>
    <property type="molecule type" value="Genomic_DNA"/>
</dbReference>
<evidence type="ECO:0000313" key="1">
    <source>
        <dbReference type="EMBL" id="RIV43031.1"/>
    </source>
</evidence>
<accession>A0A3A1NEC4</accession>
<gene>
    <name evidence="1" type="ORF">D2V05_15615</name>
    <name evidence="2" type="ORF">FQ017_15480</name>
</gene>
<organism evidence="1 3">
    <name type="scientific">Flagellimonas pelagia</name>
    <dbReference type="NCBI Taxonomy" id="2306998"/>
    <lineage>
        <taxon>Bacteria</taxon>
        <taxon>Pseudomonadati</taxon>
        <taxon>Bacteroidota</taxon>
        <taxon>Flavobacteriia</taxon>
        <taxon>Flavobacteriales</taxon>
        <taxon>Flavobacteriaceae</taxon>
        <taxon>Flagellimonas</taxon>
    </lineage>
</organism>
<keyword evidence="4" id="KW-1185">Reference proteome</keyword>
<sequence>MRSLEKYLITPSKEHFDDKSVLTPIDLDTTSLSFWDIFLMTPDIDYRKNVPFFEIENDSNIKRIVPFIPTHVKLTELMTITMDSVITDKRYNLSDLDTVMQNTFGNQEVSAFYDYRESQHAVRVLIDIDTSSSGKELKKILLKTTDAFDKVKNTASDSLYLYIYFSALRSLY</sequence>
<protein>
    <submittedName>
        <fullName evidence="1">Uncharacterized protein</fullName>
    </submittedName>
</protein>
<evidence type="ECO:0000313" key="2">
    <source>
        <dbReference type="EMBL" id="TXJ92231.1"/>
    </source>
</evidence>
<proteinExistence type="predicted"/>
<dbReference type="RefSeq" id="WP_119648504.1">
    <property type="nucleotide sequence ID" value="NZ_QXFI01000033.1"/>
</dbReference>
<reference evidence="1 3" key="1">
    <citation type="submission" date="2018-08" db="EMBL/GenBank/DDBJ databases">
        <title>Proposal of Muricauda 72 sp.nov. and Muricauda NH166 sp.nov., isolated from seawater.</title>
        <authorList>
            <person name="Cheng H."/>
            <person name="Wu Y.-H."/>
            <person name="Guo L.-L."/>
            <person name="Xu X.-W."/>
        </authorList>
    </citation>
    <scope>NUCLEOTIDE SEQUENCE [LARGE SCALE GENOMIC DNA]</scope>
    <source>
        <strain evidence="1 3">72</strain>
    </source>
</reference>
<dbReference type="Proteomes" id="UP000321621">
    <property type="component" value="Unassembled WGS sequence"/>
</dbReference>
<evidence type="ECO:0000313" key="3">
    <source>
        <dbReference type="Proteomes" id="UP000266691"/>
    </source>
</evidence>
<dbReference type="AlphaFoldDB" id="A0A3A1NEC4"/>
<dbReference type="Proteomes" id="UP000266691">
    <property type="component" value="Unassembled WGS sequence"/>
</dbReference>
<reference evidence="2 4" key="2">
    <citation type="submission" date="2019-07" db="EMBL/GenBank/DDBJ databases">
        <title>Draft genome of two Muricauda strains isolated from deep sea.</title>
        <authorList>
            <person name="Sun C."/>
        </authorList>
    </citation>
    <scope>NUCLEOTIDE SEQUENCE [LARGE SCALE GENOMIC DNA]</scope>
    <source>
        <strain evidence="2 4">72</strain>
    </source>
</reference>
<comment type="caution">
    <text evidence="1">The sequence shown here is derived from an EMBL/GenBank/DDBJ whole genome shotgun (WGS) entry which is preliminary data.</text>
</comment>
<dbReference type="OrthoDB" id="9957546at2"/>